<dbReference type="Proteomes" id="UP001295794">
    <property type="component" value="Unassembled WGS sequence"/>
</dbReference>
<gene>
    <name evidence="2" type="ORF">MYCIT1_LOCUS30874</name>
</gene>
<organism evidence="2 3">
    <name type="scientific">Mycena citricolor</name>
    <dbReference type="NCBI Taxonomy" id="2018698"/>
    <lineage>
        <taxon>Eukaryota</taxon>
        <taxon>Fungi</taxon>
        <taxon>Dikarya</taxon>
        <taxon>Basidiomycota</taxon>
        <taxon>Agaricomycotina</taxon>
        <taxon>Agaricomycetes</taxon>
        <taxon>Agaricomycetidae</taxon>
        <taxon>Agaricales</taxon>
        <taxon>Marasmiineae</taxon>
        <taxon>Mycenaceae</taxon>
        <taxon>Mycena</taxon>
    </lineage>
</organism>
<keyword evidence="3" id="KW-1185">Reference proteome</keyword>
<proteinExistence type="predicted"/>
<sequence>MFQQGQIFRIGCEGKETSLWRLKGQAEDLGTTLSENSVQQVRDWTRVFDVLALCQANSEWPPACTSQPRPNNLVQCLQCPAVRSMPLGDRDSKARPQPSARERNGPPATRDLRSIQGRLHKTGLWGSGDGVLEDEIPEFGGETTRGTPPSSIMTECVLDVHKLCVDARGARECHLPRKRCD</sequence>
<comment type="caution">
    <text evidence="2">The sequence shown here is derived from an EMBL/GenBank/DDBJ whole genome shotgun (WGS) entry which is preliminary data.</text>
</comment>
<feature type="compositionally biased region" description="Basic and acidic residues" evidence="1">
    <location>
        <begin position="88"/>
        <end position="104"/>
    </location>
</feature>
<protein>
    <submittedName>
        <fullName evidence="2">Uncharacterized protein</fullName>
    </submittedName>
</protein>
<evidence type="ECO:0000313" key="3">
    <source>
        <dbReference type="Proteomes" id="UP001295794"/>
    </source>
</evidence>
<evidence type="ECO:0000313" key="2">
    <source>
        <dbReference type="EMBL" id="CAK5280383.1"/>
    </source>
</evidence>
<dbReference type="AlphaFoldDB" id="A0AAD2HT88"/>
<dbReference type="EMBL" id="CAVNYO010000440">
    <property type="protein sequence ID" value="CAK5280383.1"/>
    <property type="molecule type" value="Genomic_DNA"/>
</dbReference>
<reference evidence="2" key="1">
    <citation type="submission" date="2023-11" db="EMBL/GenBank/DDBJ databases">
        <authorList>
            <person name="De Vega J J."/>
            <person name="De Vega J J."/>
        </authorList>
    </citation>
    <scope>NUCLEOTIDE SEQUENCE</scope>
</reference>
<name>A0AAD2HT88_9AGAR</name>
<evidence type="ECO:0000256" key="1">
    <source>
        <dbReference type="SAM" id="MobiDB-lite"/>
    </source>
</evidence>
<accession>A0AAD2HT88</accession>
<feature type="region of interest" description="Disordered" evidence="1">
    <location>
        <begin position="87"/>
        <end position="113"/>
    </location>
</feature>